<dbReference type="NCBIfam" id="TIGR01245">
    <property type="entry name" value="trpD"/>
    <property type="match status" value="1"/>
</dbReference>
<feature type="binding site" evidence="4">
    <location>
        <begin position="111"/>
        <end position="119"/>
    </location>
    <ligand>
        <name>5-phospho-alpha-D-ribose 1-diphosphate</name>
        <dbReference type="ChEBI" id="CHEBI:58017"/>
    </ligand>
</feature>
<evidence type="ECO:0000259" key="6">
    <source>
        <dbReference type="Pfam" id="PF02885"/>
    </source>
</evidence>
<dbReference type="GO" id="GO:0004048">
    <property type="term" value="F:anthranilate phosphoribosyltransferase activity"/>
    <property type="evidence" value="ECO:0007669"/>
    <property type="project" value="UniProtKB-EC"/>
</dbReference>
<feature type="binding site" evidence="4">
    <location>
        <position position="83"/>
    </location>
    <ligand>
        <name>5-phospho-alpha-D-ribose 1-diphosphate</name>
        <dbReference type="ChEBI" id="CHEBI:58017"/>
    </ligand>
</feature>
<keyword evidence="4" id="KW-0460">Magnesium</keyword>
<dbReference type="SUPFAM" id="SSF47648">
    <property type="entry name" value="Nucleoside phosphorylase/phosphoribosyltransferase N-terminal domain"/>
    <property type="match status" value="1"/>
</dbReference>
<evidence type="ECO:0000256" key="2">
    <source>
        <dbReference type="ARBA" id="ARBA00022679"/>
    </source>
</evidence>
<dbReference type="InterPro" id="IPR005940">
    <property type="entry name" value="Anthranilate_Pribosyl_Tfrase"/>
</dbReference>
<feature type="binding site" evidence="4">
    <location>
        <position position="91"/>
    </location>
    <ligand>
        <name>5-phospho-alpha-D-ribose 1-diphosphate</name>
        <dbReference type="ChEBI" id="CHEBI:58017"/>
    </ligand>
</feature>
<proteinExistence type="inferred from homology"/>
<name>A0ABU5E9N5_9PROT</name>
<feature type="binding site" evidence="4">
    <location>
        <position position="95"/>
    </location>
    <ligand>
        <name>Mg(2+)</name>
        <dbReference type="ChEBI" id="CHEBI:18420"/>
        <label>1</label>
    </ligand>
</feature>
<comment type="catalytic activity">
    <reaction evidence="4">
        <text>N-(5-phospho-beta-D-ribosyl)anthranilate + diphosphate = 5-phospho-alpha-D-ribose 1-diphosphate + anthranilate</text>
        <dbReference type="Rhea" id="RHEA:11768"/>
        <dbReference type="ChEBI" id="CHEBI:16567"/>
        <dbReference type="ChEBI" id="CHEBI:18277"/>
        <dbReference type="ChEBI" id="CHEBI:33019"/>
        <dbReference type="ChEBI" id="CHEBI:58017"/>
        <dbReference type="EC" id="2.4.2.18"/>
    </reaction>
</comment>
<evidence type="ECO:0000259" key="5">
    <source>
        <dbReference type="Pfam" id="PF00591"/>
    </source>
</evidence>
<dbReference type="Gene3D" id="3.40.1030.10">
    <property type="entry name" value="Nucleoside phosphorylase/phosphoribosyltransferase catalytic domain"/>
    <property type="match status" value="1"/>
</dbReference>
<dbReference type="InterPro" id="IPR017459">
    <property type="entry name" value="Glycosyl_Trfase_fam3_N_dom"/>
</dbReference>
<keyword evidence="2 4" id="KW-0808">Transferase</keyword>
<comment type="pathway">
    <text evidence="4">Amino-acid biosynthesis; L-tryptophan biosynthesis; L-tryptophan from chorismate: step 2/5.</text>
</comment>
<comment type="function">
    <text evidence="4">Catalyzes the transfer of the phosphoribosyl group of 5-phosphorylribose-1-pyrophosphate (PRPP) to anthranilate to yield N-(5'-phosphoribosyl)-anthranilate (PRA).</text>
</comment>
<keyword evidence="4" id="KW-0057">Aromatic amino acid biosynthesis</keyword>
<feature type="binding site" evidence="4">
    <location>
        <position position="83"/>
    </location>
    <ligand>
        <name>anthranilate</name>
        <dbReference type="ChEBI" id="CHEBI:16567"/>
        <label>1</label>
    </ligand>
</feature>
<keyword evidence="4" id="KW-0479">Metal-binding</keyword>
<feature type="binding site" evidence="4">
    <location>
        <begin position="86"/>
        <end position="87"/>
    </location>
    <ligand>
        <name>5-phospho-alpha-D-ribose 1-diphosphate</name>
        <dbReference type="ChEBI" id="CHEBI:58017"/>
    </ligand>
</feature>
<feature type="binding site" evidence="4">
    <location>
        <begin position="93"/>
        <end position="96"/>
    </location>
    <ligand>
        <name>5-phospho-alpha-D-ribose 1-diphosphate</name>
        <dbReference type="ChEBI" id="CHEBI:58017"/>
    </ligand>
</feature>
<dbReference type="EMBL" id="JAXCLW010000002">
    <property type="protein sequence ID" value="MDY0883048.1"/>
    <property type="molecule type" value="Genomic_DNA"/>
</dbReference>
<feature type="binding site" evidence="4">
    <location>
        <position position="114"/>
    </location>
    <ligand>
        <name>anthranilate</name>
        <dbReference type="ChEBI" id="CHEBI:16567"/>
        <label>1</label>
    </ligand>
</feature>
<keyword evidence="8" id="KW-1185">Reference proteome</keyword>
<keyword evidence="3 4" id="KW-0822">Tryptophan biosynthesis</keyword>
<comment type="cofactor">
    <cofactor evidence="4">
        <name>Mg(2+)</name>
        <dbReference type="ChEBI" id="CHEBI:18420"/>
    </cofactor>
    <text evidence="4">Binds 2 magnesium ions per monomer.</text>
</comment>
<reference evidence="7 8" key="1">
    <citation type="journal article" date="2016" name="Antonie Van Leeuwenhoek">
        <title>Dongia soli sp. nov., isolated from soil from Dokdo, Korea.</title>
        <authorList>
            <person name="Kim D.U."/>
            <person name="Lee H."/>
            <person name="Kim H."/>
            <person name="Kim S.G."/>
            <person name="Ka J.O."/>
        </authorList>
    </citation>
    <scope>NUCLEOTIDE SEQUENCE [LARGE SCALE GENOMIC DNA]</scope>
    <source>
        <strain evidence="7 8">D78</strain>
    </source>
</reference>
<dbReference type="Pfam" id="PF02885">
    <property type="entry name" value="Glycos_trans_3N"/>
    <property type="match status" value="1"/>
</dbReference>
<keyword evidence="4" id="KW-0028">Amino-acid biosynthesis</keyword>
<feature type="domain" description="Glycosyl transferase family 3 N-terminal" evidence="6">
    <location>
        <begin position="13"/>
        <end position="68"/>
    </location>
</feature>
<dbReference type="HAMAP" id="MF_00211">
    <property type="entry name" value="TrpD"/>
    <property type="match status" value="1"/>
</dbReference>
<dbReference type="Gene3D" id="1.20.970.10">
    <property type="entry name" value="Transferase, Pyrimidine Nucleoside Phosphorylase, Chain C"/>
    <property type="match status" value="1"/>
</dbReference>
<dbReference type="Pfam" id="PF00591">
    <property type="entry name" value="Glycos_transf_3"/>
    <property type="match status" value="1"/>
</dbReference>
<evidence type="ECO:0000256" key="4">
    <source>
        <dbReference type="HAMAP-Rule" id="MF_00211"/>
    </source>
</evidence>
<evidence type="ECO:0000313" key="8">
    <source>
        <dbReference type="Proteomes" id="UP001279642"/>
    </source>
</evidence>
<sequence>MTGTDLKGVIGIAAQGKSLSRAQAEEAFNIMMSGEATPAQIGALLMALRVRGETVDEITGAVTVMRDKMTRIEAPAGTIDVCGTGGDGAGTLNISTAAAFICAACGVKVAKHGNRAASSKSGAADVLAALGVNIDADMTVVQRALWEVGTTFLWAQRHHSAMRHVGPARVELGTRTIFNLMGPISNPAGVTRQLIGVFSAQWHEPLAHVLKNLGTEHAWIVTGSDGLDEITVTGPTEVCELKDGVIRHFQVSPRDIGLPLAKAEDIKGGDPSVNAAAITALLDGKIGPYRDIVLMNAAAALIVAGVVTDLAAGVRLAAEAIDTGKARKVLDHLVQVTNTVGDKA</sequence>
<protein>
    <recommendedName>
        <fullName evidence="4">Anthranilate phosphoribosyltransferase</fullName>
        <ecNumber evidence="4">2.4.2.18</ecNumber>
    </recommendedName>
</protein>
<evidence type="ECO:0000256" key="1">
    <source>
        <dbReference type="ARBA" id="ARBA00022676"/>
    </source>
</evidence>
<comment type="caution">
    <text evidence="7">The sequence shown here is derived from an EMBL/GenBank/DDBJ whole genome shotgun (WGS) entry which is preliminary data.</text>
</comment>
<dbReference type="InterPro" id="IPR036320">
    <property type="entry name" value="Glycosyl_Trfase_fam3_N_dom_sf"/>
</dbReference>
<feature type="binding site" evidence="4">
    <location>
        <position position="169"/>
    </location>
    <ligand>
        <name>anthranilate</name>
        <dbReference type="ChEBI" id="CHEBI:16567"/>
        <label>2</label>
    </ligand>
</feature>
<feature type="binding site" evidence="4">
    <location>
        <position position="229"/>
    </location>
    <ligand>
        <name>Mg(2+)</name>
        <dbReference type="ChEBI" id="CHEBI:18420"/>
        <label>1</label>
    </ligand>
</feature>
<dbReference type="PANTHER" id="PTHR43285">
    <property type="entry name" value="ANTHRANILATE PHOSPHORIBOSYLTRANSFERASE"/>
    <property type="match status" value="1"/>
</dbReference>
<keyword evidence="1 4" id="KW-0328">Glycosyltransferase</keyword>
<dbReference type="SUPFAM" id="SSF52418">
    <property type="entry name" value="Nucleoside phosphorylase/phosphoribosyltransferase catalytic domain"/>
    <property type="match status" value="1"/>
</dbReference>
<dbReference type="InterPro" id="IPR035902">
    <property type="entry name" value="Nuc_phospho_transferase"/>
</dbReference>
<comment type="similarity">
    <text evidence="4">Belongs to the anthranilate phosphoribosyltransferase family.</text>
</comment>
<feature type="binding site" evidence="4">
    <location>
        <position position="123"/>
    </location>
    <ligand>
        <name>5-phospho-alpha-D-ribose 1-diphosphate</name>
        <dbReference type="ChEBI" id="CHEBI:58017"/>
    </ligand>
</feature>
<dbReference type="Proteomes" id="UP001279642">
    <property type="component" value="Unassembled WGS sequence"/>
</dbReference>
<comment type="subunit">
    <text evidence="4">Homodimer.</text>
</comment>
<accession>A0ABU5E9N5</accession>
<dbReference type="InterPro" id="IPR000312">
    <property type="entry name" value="Glycosyl_Trfase_fam3"/>
</dbReference>
<organism evidence="7 8">
    <name type="scientific">Dongia soli</name>
    <dbReference type="NCBI Taxonomy" id="600628"/>
    <lineage>
        <taxon>Bacteria</taxon>
        <taxon>Pseudomonadati</taxon>
        <taxon>Pseudomonadota</taxon>
        <taxon>Alphaproteobacteria</taxon>
        <taxon>Rhodospirillales</taxon>
        <taxon>Dongiaceae</taxon>
        <taxon>Dongia</taxon>
    </lineage>
</organism>
<dbReference type="RefSeq" id="WP_320508100.1">
    <property type="nucleotide sequence ID" value="NZ_JAXCLW010000002.1"/>
</dbReference>
<feature type="binding site" evidence="4">
    <location>
        <position position="229"/>
    </location>
    <ligand>
        <name>Mg(2+)</name>
        <dbReference type="ChEBI" id="CHEBI:18420"/>
        <label>2</label>
    </ligand>
</feature>
<evidence type="ECO:0000313" key="7">
    <source>
        <dbReference type="EMBL" id="MDY0883048.1"/>
    </source>
</evidence>
<feature type="binding site" evidence="4">
    <location>
        <position position="228"/>
    </location>
    <ligand>
        <name>Mg(2+)</name>
        <dbReference type="ChEBI" id="CHEBI:18420"/>
        <label>2</label>
    </ligand>
</feature>
<dbReference type="PANTHER" id="PTHR43285:SF2">
    <property type="entry name" value="ANTHRANILATE PHOSPHORIBOSYLTRANSFERASE"/>
    <property type="match status" value="1"/>
</dbReference>
<evidence type="ECO:0000256" key="3">
    <source>
        <dbReference type="ARBA" id="ARBA00022822"/>
    </source>
</evidence>
<gene>
    <name evidence="4 7" type="primary">trpD</name>
    <name evidence="7" type="ORF">SMD27_09345</name>
</gene>
<dbReference type="EC" id="2.4.2.18" evidence="4"/>
<feature type="domain" description="Glycosyl transferase family 3" evidence="5">
    <location>
        <begin position="78"/>
        <end position="326"/>
    </location>
</feature>
<comment type="caution">
    <text evidence="4">Lacks conserved residue(s) required for the propagation of feature annotation.</text>
</comment>